<dbReference type="GO" id="GO:0003700">
    <property type="term" value="F:DNA-binding transcription factor activity"/>
    <property type="evidence" value="ECO:0007669"/>
    <property type="project" value="InterPro"/>
</dbReference>
<dbReference type="PANTHER" id="PTHR43280:SF32">
    <property type="entry name" value="TRANSCRIPTIONAL REGULATORY PROTEIN"/>
    <property type="match status" value="1"/>
</dbReference>
<protein>
    <submittedName>
        <fullName evidence="5">Transcriptional regulator, AraC family</fullName>
    </submittedName>
</protein>
<dbReference type="EMBL" id="GL945017">
    <property type="protein sequence ID" value="EGN55661.1"/>
    <property type="molecule type" value="Genomic_DNA"/>
</dbReference>
<accession>F8N9E7</accession>
<dbReference type="Proteomes" id="UP000002772">
    <property type="component" value="Unassembled WGS sequence"/>
</dbReference>
<evidence type="ECO:0000256" key="3">
    <source>
        <dbReference type="ARBA" id="ARBA00023163"/>
    </source>
</evidence>
<dbReference type="PROSITE" id="PS01124">
    <property type="entry name" value="HTH_ARAC_FAMILY_2"/>
    <property type="match status" value="1"/>
</dbReference>
<evidence type="ECO:0000256" key="2">
    <source>
        <dbReference type="ARBA" id="ARBA00023125"/>
    </source>
</evidence>
<feature type="domain" description="HTH araC/xylS-type" evidence="4">
    <location>
        <begin position="221"/>
        <end position="319"/>
    </location>
</feature>
<organism evidence="5 6">
    <name type="scientific">Hallella multisaccharivorax DSM 17128</name>
    <dbReference type="NCBI Taxonomy" id="688246"/>
    <lineage>
        <taxon>Bacteria</taxon>
        <taxon>Pseudomonadati</taxon>
        <taxon>Bacteroidota</taxon>
        <taxon>Bacteroidia</taxon>
        <taxon>Bacteroidales</taxon>
        <taxon>Prevotellaceae</taxon>
        <taxon>Hallella</taxon>
    </lineage>
</organism>
<dbReference type="SUPFAM" id="SSF46689">
    <property type="entry name" value="Homeodomain-like"/>
    <property type="match status" value="1"/>
</dbReference>
<dbReference type="eggNOG" id="COG2207">
    <property type="taxonomic scope" value="Bacteria"/>
</dbReference>
<keyword evidence="6" id="KW-1185">Reference proteome</keyword>
<reference evidence="6" key="1">
    <citation type="journal article" date="2011" name="Stand. Genomic Sci.">
        <title>Non-contiguous finished genome sequence of the opportunistic oral pathogen Prevotella multisaccharivorax type strain (PPPA20).</title>
        <authorList>
            <person name="Pati A."/>
            <person name="Gronow S."/>
            <person name="Lu M."/>
            <person name="Lapidus A."/>
            <person name="Nolan M."/>
            <person name="Lucas S."/>
            <person name="Hammon N."/>
            <person name="Deshpande S."/>
            <person name="Cheng J.F."/>
            <person name="Tapia R."/>
            <person name="Han C."/>
            <person name="Goodwin L."/>
            <person name="Pitluck S."/>
            <person name="Liolios K."/>
            <person name="Pagani I."/>
            <person name="Mavromatis K."/>
            <person name="Mikhailova N."/>
            <person name="Huntemann M."/>
            <person name="Chen A."/>
            <person name="Palaniappan K."/>
            <person name="Land M."/>
            <person name="Hauser L."/>
            <person name="Detter J.C."/>
            <person name="Brambilla E.M."/>
            <person name="Rohde M."/>
            <person name="Goker M."/>
            <person name="Woyke T."/>
            <person name="Bristow J."/>
            <person name="Eisen J.A."/>
            <person name="Markowitz V."/>
            <person name="Hugenholtz P."/>
            <person name="Kyrpides N.C."/>
            <person name="Klenk H.P."/>
            <person name="Ivanova N."/>
        </authorList>
    </citation>
    <scope>NUCLEOTIDE SEQUENCE [LARGE SCALE GENOMIC DNA]</scope>
    <source>
        <strain evidence="6">DSM 17128</strain>
    </source>
</reference>
<keyword evidence="1" id="KW-0805">Transcription regulation</keyword>
<dbReference type="Gene3D" id="1.10.10.60">
    <property type="entry name" value="Homeodomain-like"/>
    <property type="match status" value="1"/>
</dbReference>
<keyword evidence="3" id="KW-0804">Transcription</keyword>
<dbReference type="SMART" id="SM00342">
    <property type="entry name" value="HTH_ARAC"/>
    <property type="match status" value="1"/>
</dbReference>
<dbReference type="AlphaFoldDB" id="F8N9E7"/>
<dbReference type="InterPro" id="IPR020449">
    <property type="entry name" value="Tscrpt_reg_AraC-type_HTH"/>
</dbReference>
<keyword evidence="2" id="KW-0238">DNA-binding</keyword>
<dbReference type="PRINTS" id="PR00032">
    <property type="entry name" value="HTHARAC"/>
</dbReference>
<evidence type="ECO:0000256" key="1">
    <source>
        <dbReference type="ARBA" id="ARBA00023015"/>
    </source>
</evidence>
<evidence type="ECO:0000259" key="4">
    <source>
        <dbReference type="PROSITE" id="PS01124"/>
    </source>
</evidence>
<evidence type="ECO:0000313" key="6">
    <source>
        <dbReference type="Proteomes" id="UP000002772"/>
    </source>
</evidence>
<dbReference type="SUPFAM" id="SSF51215">
    <property type="entry name" value="Regulatory protein AraC"/>
    <property type="match status" value="1"/>
</dbReference>
<dbReference type="InterPro" id="IPR009057">
    <property type="entry name" value="Homeodomain-like_sf"/>
</dbReference>
<dbReference type="STRING" id="688246.Premu_0175"/>
<dbReference type="InterPro" id="IPR018062">
    <property type="entry name" value="HTH_AraC-typ_CS"/>
</dbReference>
<dbReference type="GO" id="GO:0043565">
    <property type="term" value="F:sequence-specific DNA binding"/>
    <property type="evidence" value="ECO:0007669"/>
    <property type="project" value="InterPro"/>
</dbReference>
<dbReference type="PANTHER" id="PTHR43280">
    <property type="entry name" value="ARAC-FAMILY TRANSCRIPTIONAL REGULATOR"/>
    <property type="match status" value="1"/>
</dbReference>
<sequence length="324" mass="36445">MALYFFFLTFVSEKLRSMKSTVNEKIAVVPFSVFGDLVLDGGSGHVKTLVRDSYAVGLGMSRFLRSSFKDAGHVRVDCMRWGVVTAGATELVVDGVPYHCQKGDLMYINWGAVMSPYVLDTVSVYNGLAMREDYLYSIFHGHVPLLFSDPSRCFCIHLQNDEREMINRYLYMLVRVIEAADSDGATAPFMASLMKFVEQCYNRHAGQRDSLPARDGNGLMRRFLTLVEDNVQHEHQLAFYASELCTTPSYLGTQVVQLTGQTPKEWIDRVLLLRSKVALRCGTQPVKQLASDLGFVSSSAFCKFFKRLEGMSPQAFRDGGDRLE</sequence>
<proteinExistence type="predicted"/>
<dbReference type="OrthoDB" id="1372329at2"/>
<dbReference type="InterPro" id="IPR037923">
    <property type="entry name" value="HTH-like"/>
</dbReference>
<name>F8N9E7_9BACT</name>
<dbReference type="HOGENOM" id="CLU_000445_88_2_10"/>
<gene>
    <name evidence="5" type="ORF">Premu_0175</name>
</gene>
<dbReference type="Pfam" id="PF12833">
    <property type="entry name" value="HTH_18"/>
    <property type="match status" value="1"/>
</dbReference>
<evidence type="ECO:0000313" key="5">
    <source>
        <dbReference type="EMBL" id="EGN55661.1"/>
    </source>
</evidence>
<dbReference type="InterPro" id="IPR018060">
    <property type="entry name" value="HTH_AraC"/>
</dbReference>
<dbReference type="PROSITE" id="PS00041">
    <property type="entry name" value="HTH_ARAC_FAMILY_1"/>
    <property type="match status" value="1"/>
</dbReference>